<protein>
    <submittedName>
        <fullName evidence="1">Transcriptional regulator</fullName>
    </submittedName>
</protein>
<name>A0ABU1R402_9BACT</name>
<accession>A0ABU1R402</accession>
<dbReference type="EMBL" id="JAVDTI010000005">
    <property type="protein sequence ID" value="MDR6807695.1"/>
    <property type="molecule type" value="Genomic_DNA"/>
</dbReference>
<dbReference type="RefSeq" id="WP_309988225.1">
    <property type="nucleotide sequence ID" value="NZ_JAVDTI010000005.1"/>
</dbReference>
<dbReference type="Proteomes" id="UP001264980">
    <property type="component" value="Unassembled WGS sequence"/>
</dbReference>
<evidence type="ECO:0000313" key="1">
    <source>
        <dbReference type="EMBL" id="MDR6807695.1"/>
    </source>
</evidence>
<comment type="caution">
    <text evidence="1">The sequence shown here is derived from an EMBL/GenBank/DDBJ whole genome shotgun (WGS) entry which is preliminary data.</text>
</comment>
<proteinExistence type="predicted"/>
<sequence length="82" mass="9371">MTQIDLKSTLYSLIDRINDKAILEACIIFLARKAQVEEDFWDTLDEETKAAIEEGIADADAGRDIDFFAYMKDTHGIERKTI</sequence>
<gene>
    <name evidence="1" type="ORF">J2W84_004749</name>
</gene>
<evidence type="ECO:0000313" key="2">
    <source>
        <dbReference type="Proteomes" id="UP001264980"/>
    </source>
</evidence>
<keyword evidence="2" id="KW-1185">Reference proteome</keyword>
<reference evidence="1 2" key="1">
    <citation type="submission" date="2023-07" db="EMBL/GenBank/DDBJ databases">
        <title>Sorghum-associated microbial communities from plants grown in Nebraska, USA.</title>
        <authorList>
            <person name="Schachtman D."/>
        </authorList>
    </citation>
    <scope>NUCLEOTIDE SEQUENCE [LARGE SCALE GENOMIC DNA]</scope>
    <source>
        <strain evidence="1 2">BE57</strain>
    </source>
</reference>
<organism evidence="1 2">
    <name type="scientific">Dyadobacter fermentans</name>
    <dbReference type="NCBI Taxonomy" id="94254"/>
    <lineage>
        <taxon>Bacteria</taxon>
        <taxon>Pseudomonadati</taxon>
        <taxon>Bacteroidota</taxon>
        <taxon>Cytophagia</taxon>
        <taxon>Cytophagales</taxon>
        <taxon>Spirosomataceae</taxon>
        <taxon>Dyadobacter</taxon>
    </lineage>
</organism>